<organism evidence="1 2">
    <name type="scientific">Streptomyces violaceus</name>
    <name type="common">Streptomyces venezuelae</name>
    <dbReference type="NCBI Taxonomy" id="1936"/>
    <lineage>
        <taxon>Bacteria</taxon>
        <taxon>Bacillati</taxon>
        <taxon>Actinomycetota</taxon>
        <taxon>Actinomycetes</taxon>
        <taxon>Kitasatosporales</taxon>
        <taxon>Streptomycetaceae</taxon>
        <taxon>Streptomyces</taxon>
    </lineage>
</organism>
<dbReference type="EMBL" id="CP134214">
    <property type="protein sequence ID" value="WND24120.1"/>
    <property type="molecule type" value="Genomic_DNA"/>
</dbReference>
<sequence length="313" mass="33002">MSLFPRPILTNGAYHSAQQFRMLVRDLANGAEGITQGDDLKVAQRSTPGGGVTVSDGSGVIRGRANTFQGTYSVCNIGSVNVDIAATGSGAGRSDMVIVRVEDPEYEGSLDPQVDEITYFQVISNVSSSATMIPDGRTGIPLARIDIPASTSTITDAMITDLRKVANPRKSRTLVTQSPASISTGIGSSTTPSYFSTAAGWNIAIPDWATKAIVKIDVSPIRYNLGNFWGYLSATWGASLTVQSTTLDDNQGSGARRIGAVIGDTLTIPSAYRGTTQLLRVRAAAAETGQDGRIYVDSGTTLVADVQFEEAPR</sequence>
<dbReference type="Proteomes" id="UP001249394">
    <property type="component" value="Plasmid punmamed1"/>
</dbReference>
<accession>A0ABY9UQQ6</accession>
<gene>
    <name evidence="1" type="ORF">RI060_43145</name>
</gene>
<evidence type="ECO:0008006" key="3">
    <source>
        <dbReference type="Google" id="ProtNLM"/>
    </source>
</evidence>
<keyword evidence="2" id="KW-1185">Reference proteome</keyword>
<name>A0ABY9UQQ6_STRVL</name>
<evidence type="ECO:0000313" key="1">
    <source>
        <dbReference type="EMBL" id="WND24120.1"/>
    </source>
</evidence>
<protein>
    <recommendedName>
        <fullName evidence="3">Minor tail protein</fullName>
    </recommendedName>
</protein>
<keyword evidence="1" id="KW-0614">Plasmid</keyword>
<geneLocation type="plasmid" evidence="1 2">
    <name>punmamed1</name>
</geneLocation>
<proteinExistence type="predicted"/>
<evidence type="ECO:0000313" key="2">
    <source>
        <dbReference type="Proteomes" id="UP001249394"/>
    </source>
</evidence>
<reference evidence="1 2" key="1">
    <citation type="submission" date="2023-09" db="EMBL/GenBank/DDBJ databases">
        <title>The genome sequence of Streptomyces anthocyanicus.</title>
        <authorList>
            <person name="Mo P."/>
        </authorList>
    </citation>
    <scope>NUCLEOTIDE SEQUENCE [LARGE SCALE GENOMIC DNA]</scope>
    <source>
        <strain evidence="1 2">JCM 4387</strain>
        <plasmid evidence="1 2">punmamed1</plasmid>
    </source>
</reference>